<keyword evidence="5" id="KW-0030">Aminoacyl-tRNA synthetase</keyword>
<evidence type="ECO:0000256" key="5">
    <source>
        <dbReference type="ARBA" id="ARBA00023146"/>
    </source>
</evidence>
<feature type="domain" description="F-box associated beta-propeller type 3" evidence="7">
    <location>
        <begin position="289"/>
        <end position="412"/>
    </location>
</feature>
<reference evidence="8 9" key="1">
    <citation type="journal article" date="2018" name="Mol. Plant">
        <title>The genome of Artemisia annua provides insight into the evolution of Asteraceae family and artemisinin biosynthesis.</title>
        <authorList>
            <person name="Shen Q."/>
            <person name="Zhang L."/>
            <person name="Liao Z."/>
            <person name="Wang S."/>
            <person name="Yan T."/>
            <person name="Shi P."/>
            <person name="Liu M."/>
            <person name="Fu X."/>
            <person name="Pan Q."/>
            <person name="Wang Y."/>
            <person name="Lv Z."/>
            <person name="Lu X."/>
            <person name="Zhang F."/>
            <person name="Jiang W."/>
            <person name="Ma Y."/>
            <person name="Chen M."/>
            <person name="Hao X."/>
            <person name="Li L."/>
            <person name="Tang Y."/>
            <person name="Lv G."/>
            <person name="Zhou Y."/>
            <person name="Sun X."/>
            <person name="Brodelius P.E."/>
            <person name="Rose J.K.C."/>
            <person name="Tang K."/>
        </authorList>
    </citation>
    <scope>NUCLEOTIDE SEQUENCE [LARGE SCALE GENOMIC DNA]</scope>
    <source>
        <strain evidence="9">cv. Huhao1</strain>
        <tissue evidence="8">Leaf</tissue>
    </source>
</reference>
<dbReference type="STRING" id="35608.A0A2U1QCT7"/>
<dbReference type="OrthoDB" id="687122at2759"/>
<dbReference type="Pfam" id="PF08264">
    <property type="entry name" value="Anticodon_1"/>
    <property type="match status" value="1"/>
</dbReference>
<dbReference type="SUPFAM" id="SSF47323">
    <property type="entry name" value="Anticodon-binding domain of a subclass of class I aminoacyl-tRNA synthetases"/>
    <property type="match status" value="1"/>
</dbReference>
<evidence type="ECO:0000256" key="4">
    <source>
        <dbReference type="ARBA" id="ARBA00022917"/>
    </source>
</evidence>
<dbReference type="InterPro" id="IPR013187">
    <property type="entry name" value="F-box-assoc_dom_typ3"/>
</dbReference>
<feature type="domain" description="Methionyl/Valyl/Leucyl/Isoleucyl-tRNA synthetase anticodon-binding" evidence="6">
    <location>
        <begin position="17"/>
        <end position="95"/>
    </location>
</feature>
<accession>A0A2U1QCT7</accession>
<comment type="caution">
    <text evidence="8">The sequence shown here is derived from an EMBL/GenBank/DDBJ whole genome shotgun (WGS) entry which is preliminary data.</text>
</comment>
<evidence type="ECO:0000256" key="1">
    <source>
        <dbReference type="ARBA" id="ARBA00022598"/>
    </source>
</evidence>
<evidence type="ECO:0000256" key="3">
    <source>
        <dbReference type="ARBA" id="ARBA00022840"/>
    </source>
</evidence>
<proteinExistence type="predicted"/>
<keyword evidence="1" id="KW-0436">Ligase</keyword>
<evidence type="ECO:0000259" key="6">
    <source>
        <dbReference type="Pfam" id="PF08264"/>
    </source>
</evidence>
<keyword evidence="3" id="KW-0067">ATP-binding</keyword>
<evidence type="ECO:0000259" key="7">
    <source>
        <dbReference type="Pfam" id="PF08268"/>
    </source>
</evidence>
<evidence type="ECO:0000313" key="8">
    <source>
        <dbReference type="EMBL" id="PWA95824.1"/>
    </source>
</evidence>
<evidence type="ECO:0000313" key="9">
    <source>
        <dbReference type="Proteomes" id="UP000245207"/>
    </source>
</evidence>
<dbReference type="PANTHER" id="PTHR31111:SF125">
    <property type="entry name" value="F-BOX PROTEIN CPR30-LIKE"/>
    <property type="match status" value="1"/>
</dbReference>
<dbReference type="AlphaFoldDB" id="A0A2U1QCT7"/>
<dbReference type="Proteomes" id="UP000245207">
    <property type="component" value="Unassembled WGS sequence"/>
</dbReference>
<dbReference type="Gene3D" id="1.10.730.10">
    <property type="entry name" value="Isoleucyl-tRNA Synthetase, Domain 1"/>
    <property type="match status" value="1"/>
</dbReference>
<organism evidence="8 9">
    <name type="scientific">Artemisia annua</name>
    <name type="common">Sweet wormwood</name>
    <dbReference type="NCBI Taxonomy" id="35608"/>
    <lineage>
        <taxon>Eukaryota</taxon>
        <taxon>Viridiplantae</taxon>
        <taxon>Streptophyta</taxon>
        <taxon>Embryophyta</taxon>
        <taxon>Tracheophyta</taxon>
        <taxon>Spermatophyta</taxon>
        <taxon>Magnoliopsida</taxon>
        <taxon>eudicotyledons</taxon>
        <taxon>Gunneridae</taxon>
        <taxon>Pentapetalae</taxon>
        <taxon>asterids</taxon>
        <taxon>campanulids</taxon>
        <taxon>Asterales</taxon>
        <taxon>Asteraceae</taxon>
        <taxon>Asteroideae</taxon>
        <taxon>Anthemideae</taxon>
        <taxon>Artemisiinae</taxon>
        <taxon>Artemisia</taxon>
    </lineage>
</organism>
<name>A0A2U1QCT7_ARTAN</name>
<dbReference type="EMBL" id="PKPP01000216">
    <property type="protein sequence ID" value="PWA95824.1"/>
    <property type="molecule type" value="Genomic_DNA"/>
</dbReference>
<dbReference type="PANTHER" id="PTHR31111">
    <property type="entry name" value="BNAA05G37150D PROTEIN-RELATED"/>
    <property type="match status" value="1"/>
</dbReference>
<dbReference type="GO" id="GO:0006418">
    <property type="term" value="P:tRNA aminoacylation for protein translation"/>
    <property type="evidence" value="ECO:0007669"/>
    <property type="project" value="InterPro"/>
</dbReference>
<sequence>MAYWSLIGYLTRGHKVSKLHVLVDAVTTSYDKFFYNDVAREMYIEASKAHLYQSEDQALASTSQAVLLYVFENILKMLHPFMPFVTEELTSSLEGDTVTWLDIDRKEKKTPITPVIALAMGQLTNEWRWSRCINGSADQDVCVNKIANDALPCEYNTICRVQPILMKVNGFLEVLCHDRVVESNEMDIWMLKDYEERVWIKETFVFGDSWVDLDGPFPLECVNVDEIAFLLKRVSKDMIRIAADSYNFERMLKRTFQPSSVEIMLFELSSFEWRKIDAEIPVDISEENWNEILAFDLRTKMFVLIKIPNDALPCEYNTICRVQPILMKVNGFLEVLCHDRVVESNEMDIWMLKDYEERVWIKETFVFGDSWVDLDGPFPLECVNVDEIAFLLKRVSKDMIRVPVYDMKTRSFVLNRLSTFLVDTFYALGRLSSIKLGVMFKEFCL</sequence>
<dbReference type="GO" id="GO:0005524">
    <property type="term" value="F:ATP binding"/>
    <property type="evidence" value="ECO:0007669"/>
    <property type="project" value="UniProtKB-KW"/>
</dbReference>
<keyword evidence="2" id="KW-0547">Nucleotide-binding</keyword>
<gene>
    <name evidence="8" type="ORF">CTI12_AA048390</name>
</gene>
<dbReference type="InterPro" id="IPR009080">
    <property type="entry name" value="tRNAsynth_Ia_anticodon-bd"/>
</dbReference>
<dbReference type="Pfam" id="PF08268">
    <property type="entry name" value="FBA_3"/>
    <property type="match status" value="1"/>
</dbReference>
<dbReference type="InterPro" id="IPR013155">
    <property type="entry name" value="M/V/L/I-tRNA-synth_anticd-bd"/>
</dbReference>
<dbReference type="GO" id="GO:0004812">
    <property type="term" value="F:aminoacyl-tRNA ligase activity"/>
    <property type="evidence" value="ECO:0007669"/>
    <property type="project" value="UniProtKB-KW"/>
</dbReference>
<keyword evidence="4" id="KW-0648">Protein biosynthesis</keyword>
<keyword evidence="9" id="KW-1185">Reference proteome</keyword>
<protein>
    <submittedName>
        <fullName evidence="8">F-box domain-containing protein</fullName>
    </submittedName>
</protein>
<evidence type="ECO:0000256" key="2">
    <source>
        <dbReference type="ARBA" id="ARBA00022741"/>
    </source>
</evidence>